<sequence>MVELSGGEIAGIAIAGCWLLYIIVSGLMLRFGGKGFAKDCVLSQQLRESILIGHRGSKDEGYPENTILAFKRAIDVGVHVIELDVWLTKDRKIVVFHDGTFKRMCGGIDGHVNDLPFAELPPIVPSEGQSKEADGLRIPLFTEVLDLIPDTMGLIVEVKQDSEELNSMVYQLLQDHNRVSNGATCWFSLKKKINNKLQKYKDLPTICSVEELLITYVLYFLCILPFVKVDFQIFGMAADNVDAARIKDELKILPMWLCHVLNFFIGGRPSKLFMQPKLVDHFLRRGMCCWLLGVNEDVDIDVFPRLHATGALTDKPEWLRNELVKPEQKRKVSTAPAPNFV</sequence>
<comment type="caution">
    <text evidence="10">The sequence shown here is derived from an EMBL/GenBank/DDBJ whole genome shotgun (WGS) entry which is preliminary data.</text>
</comment>
<dbReference type="Proteomes" id="UP001165082">
    <property type="component" value="Unassembled WGS sequence"/>
</dbReference>
<dbReference type="Pfam" id="PF03009">
    <property type="entry name" value="GDPD"/>
    <property type="match status" value="1"/>
</dbReference>
<evidence type="ECO:0000256" key="7">
    <source>
        <dbReference type="ARBA" id="ARBA00023136"/>
    </source>
</evidence>
<dbReference type="PANTHER" id="PTHR42758">
    <property type="entry name" value="PHOSPHATIDYLGLYCEROL PHOSPHOLIPASE C"/>
    <property type="match status" value="1"/>
</dbReference>
<dbReference type="Gene3D" id="3.20.20.190">
    <property type="entry name" value="Phosphatidylinositol (PI) phosphodiesterase"/>
    <property type="match status" value="1"/>
</dbReference>
<organism evidence="10 11">
    <name type="scientific">Triparma retinervis</name>
    <dbReference type="NCBI Taxonomy" id="2557542"/>
    <lineage>
        <taxon>Eukaryota</taxon>
        <taxon>Sar</taxon>
        <taxon>Stramenopiles</taxon>
        <taxon>Ochrophyta</taxon>
        <taxon>Bolidophyceae</taxon>
        <taxon>Parmales</taxon>
        <taxon>Triparmaceae</taxon>
        <taxon>Triparma</taxon>
    </lineage>
</organism>
<feature type="transmembrane region" description="Helical" evidence="8">
    <location>
        <begin position="12"/>
        <end position="29"/>
    </location>
</feature>
<evidence type="ECO:0000256" key="6">
    <source>
        <dbReference type="ARBA" id="ARBA00023098"/>
    </source>
</evidence>
<keyword evidence="5 8" id="KW-1133">Transmembrane helix</keyword>
<evidence type="ECO:0000256" key="8">
    <source>
        <dbReference type="SAM" id="Phobius"/>
    </source>
</evidence>
<gene>
    <name evidence="10" type="ORF">TrRE_jg2594</name>
</gene>
<keyword evidence="3 8" id="KW-0812">Transmembrane</keyword>
<evidence type="ECO:0000256" key="3">
    <source>
        <dbReference type="ARBA" id="ARBA00022692"/>
    </source>
</evidence>
<keyword evidence="11" id="KW-1185">Reference proteome</keyword>
<dbReference type="AlphaFoldDB" id="A0A9W7FE52"/>
<dbReference type="InterPro" id="IPR017946">
    <property type="entry name" value="PLC-like_Pdiesterase_TIM-brl"/>
</dbReference>
<dbReference type="InterPro" id="IPR030395">
    <property type="entry name" value="GP_PDE_dom"/>
</dbReference>
<accession>A0A9W7FE52</accession>
<dbReference type="GO" id="GO:0016020">
    <property type="term" value="C:membrane"/>
    <property type="evidence" value="ECO:0007669"/>
    <property type="project" value="UniProtKB-SubCell"/>
</dbReference>
<evidence type="ECO:0000259" key="9">
    <source>
        <dbReference type="PROSITE" id="PS51704"/>
    </source>
</evidence>
<evidence type="ECO:0000256" key="2">
    <source>
        <dbReference type="ARBA" id="ARBA00007277"/>
    </source>
</evidence>
<protein>
    <recommendedName>
        <fullName evidence="9">GP-PDE domain-containing protein</fullName>
    </recommendedName>
</protein>
<dbReference type="GO" id="GO:0005737">
    <property type="term" value="C:cytoplasm"/>
    <property type="evidence" value="ECO:0007669"/>
    <property type="project" value="UniProtKB-ARBA"/>
</dbReference>
<reference evidence="10" key="1">
    <citation type="submission" date="2022-07" db="EMBL/GenBank/DDBJ databases">
        <title>Genome analysis of Parmales, a sister group of diatoms, reveals the evolutionary specialization of diatoms from phago-mixotrophs to photoautotrophs.</title>
        <authorList>
            <person name="Ban H."/>
            <person name="Sato S."/>
            <person name="Yoshikawa S."/>
            <person name="Kazumasa Y."/>
            <person name="Nakamura Y."/>
            <person name="Ichinomiya M."/>
            <person name="Saitoh K."/>
            <person name="Sato N."/>
            <person name="Blanc-Mathieu R."/>
            <person name="Endo H."/>
            <person name="Kuwata A."/>
            <person name="Ogata H."/>
        </authorList>
    </citation>
    <scope>NUCLEOTIDE SEQUENCE</scope>
</reference>
<evidence type="ECO:0000256" key="4">
    <source>
        <dbReference type="ARBA" id="ARBA00022801"/>
    </source>
</evidence>
<evidence type="ECO:0000313" key="10">
    <source>
        <dbReference type="EMBL" id="GMI10485.1"/>
    </source>
</evidence>
<evidence type="ECO:0000256" key="5">
    <source>
        <dbReference type="ARBA" id="ARBA00022989"/>
    </source>
</evidence>
<dbReference type="GO" id="GO:0008081">
    <property type="term" value="F:phosphoric diester hydrolase activity"/>
    <property type="evidence" value="ECO:0007669"/>
    <property type="project" value="InterPro"/>
</dbReference>
<dbReference type="PROSITE" id="PS51704">
    <property type="entry name" value="GP_PDE"/>
    <property type="match status" value="1"/>
</dbReference>
<comment type="subcellular location">
    <subcellularLocation>
        <location evidence="1">Membrane</location>
    </subcellularLocation>
</comment>
<keyword evidence="4" id="KW-0378">Hydrolase</keyword>
<dbReference type="InterPro" id="IPR052271">
    <property type="entry name" value="GDPD-Related"/>
</dbReference>
<dbReference type="PANTHER" id="PTHR42758:SF2">
    <property type="entry name" value="PHOSPHATIDYLGLYCEROL PHOSPHOLIPASE C"/>
    <property type="match status" value="1"/>
</dbReference>
<feature type="domain" description="GP-PDE" evidence="9">
    <location>
        <begin position="49"/>
        <end position="323"/>
    </location>
</feature>
<dbReference type="OrthoDB" id="1058301at2759"/>
<keyword evidence="6" id="KW-0443">Lipid metabolism</keyword>
<proteinExistence type="inferred from homology"/>
<dbReference type="PROSITE" id="PS50007">
    <property type="entry name" value="PIPLC_X_DOMAIN"/>
    <property type="match status" value="1"/>
</dbReference>
<evidence type="ECO:0000313" key="11">
    <source>
        <dbReference type="Proteomes" id="UP001165082"/>
    </source>
</evidence>
<dbReference type="SUPFAM" id="SSF51695">
    <property type="entry name" value="PLC-like phosphodiesterases"/>
    <property type="match status" value="1"/>
</dbReference>
<evidence type="ECO:0000256" key="1">
    <source>
        <dbReference type="ARBA" id="ARBA00004370"/>
    </source>
</evidence>
<keyword evidence="7 8" id="KW-0472">Membrane</keyword>
<comment type="similarity">
    <text evidence="2">Belongs to the glycerophosphoryl diester phosphodiesterase family.</text>
</comment>
<dbReference type="GO" id="GO:0046475">
    <property type="term" value="P:glycerophospholipid catabolic process"/>
    <property type="evidence" value="ECO:0007669"/>
    <property type="project" value="TreeGrafter"/>
</dbReference>
<name>A0A9W7FE52_9STRA</name>
<dbReference type="EMBL" id="BRXZ01000376">
    <property type="protein sequence ID" value="GMI10485.1"/>
    <property type="molecule type" value="Genomic_DNA"/>
</dbReference>